<keyword evidence="1" id="KW-0489">Methyltransferase</keyword>
<dbReference type="GO" id="GO:0070131">
    <property type="term" value="P:positive regulation of mitochondrial translation"/>
    <property type="evidence" value="ECO:0007669"/>
    <property type="project" value="TreeGrafter"/>
</dbReference>
<accession>A0A0N4VL83</accession>
<dbReference type="PROSITE" id="PS51675">
    <property type="entry name" value="SAM_MT_TRM10"/>
    <property type="match status" value="1"/>
</dbReference>
<feature type="domain" description="SAM-dependent MTase TRM10-type" evidence="5">
    <location>
        <begin position="166"/>
        <end position="366"/>
    </location>
</feature>
<dbReference type="PANTHER" id="PTHR13563">
    <property type="entry name" value="TRNA (GUANINE-9-) METHYLTRANSFERASE"/>
    <property type="match status" value="1"/>
</dbReference>
<organism evidence="8">
    <name type="scientific">Enterobius vermicularis</name>
    <name type="common">Human pinworm</name>
    <dbReference type="NCBI Taxonomy" id="51028"/>
    <lineage>
        <taxon>Eukaryota</taxon>
        <taxon>Metazoa</taxon>
        <taxon>Ecdysozoa</taxon>
        <taxon>Nematoda</taxon>
        <taxon>Chromadorea</taxon>
        <taxon>Rhabditida</taxon>
        <taxon>Spirurina</taxon>
        <taxon>Oxyuridomorpha</taxon>
        <taxon>Oxyuroidea</taxon>
        <taxon>Oxyuridae</taxon>
        <taxon>Enterobius</taxon>
    </lineage>
</organism>
<evidence type="ECO:0000259" key="5">
    <source>
        <dbReference type="PROSITE" id="PS51675"/>
    </source>
</evidence>
<keyword evidence="2" id="KW-0808">Transferase</keyword>
<feature type="compositionally biased region" description="Basic residues" evidence="4">
    <location>
        <begin position="406"/>
        <end position="423"/>
    </location>
</feature>
<dbReference type="GO" id="GO:0097745">
    <property type="term" value="P:mitochondrial tRNA 5'-end processing"/>
    <property type="evidence" value="ECO:0007669"/>
    <property type="project" value="TreeGrafter"/>
</dbReference>
<sequence length="602" mass="69583">MTNFDDDLFQYLSSNGSEEIMLESDVTSSSLIIVSRSTMQGETPNSITRATEECRKKIENMKPSEAFLSTLPAADKDLAEKIFKEVEIYVWMSEFSPSKLLSENWTQLLKLPTILERVQYLDFLSRKEYFKTKKEVKKASKEQVNISGYRALLSPLRNSKHIDLLIGSRFFKTMRLNEKPQMVADVRFLENDLKSAHISTLGRQMKIIIQENSIRREPFLMTMAGFPKAGEVASQFLKSVQFYDSPYLAQKFLPVLTKKSVEEIFPDRNEFVYISRHAKRYLEGPLDKKAYVFGLCFDYGRETLGVCRTHGFDIRRLPIEKHVKWVVGPKIIPYPNIVRILDNVYESNGDWGTALLNNISKRHLRQEEEQTASAHITREIKREQHERFDELIIGHITMGRSAHRDDRRRRDHDRSRSRERRHHHSEERKHPVKSSHSSEKQKDVSKNIEAVRSHMRSALDSVVASTSVQALEPETAVDLDLSATEAASRHREIERIEEGAFRPAVFQSTAGGAGGRIRKEDASDKFATVEKKQVAHDKAIFGAKWQDLQKREVSDTGDSELYIPESKREVELAGPKFFVDVKVREEKWLKLFRERRSNLMCS</sequence>
<name>A0A0N4VL83_ENTVE</name>
<dbReference type="STRING" id="51028.A0A0N4VL83"/>
<evidence type="ECO:0000256" key="2">
    <source>
        <dbReference type="ARBA" id="ARBA00022679"/>
    </source>
</evidence>
<dbReference type="Proteomes" id="UP000274131">
    <property type="component" value="Unassembled WGS sequence"/>
</dbReference>
<evidence type="ECO:0000313" key="6">
    <source>
        <dbReference type="EMBL" id="VDD96178.1"/>
    </source>
</evidence>
<dbReference type="InterPro" id="IPR007356">
    <property type="entry name" value="tRNA_m1G_MeTrfase_euk"/>
</dbReference>
<gene>
    <name evidence="6" type="ORF">EVEC_LOCUS10929</name>
</gene>
<dbReference type="InterPro" id="IPR028564">
    <property type="entry name" value="MT_TRM10-typ"/>
</dbReference>
<reference evidence="8" key="1">
    <citation type="submission" date="2017-02" db="UniProtKB">
        <authorList>
            <consortium name="WormBaseParasite"/>
        </authorList>
    </citation>
    <scope>IDENTIFICATION</scope>
</reference>
<dbReference type="GO" id="GO:0005739">
    <property type="term" value="C:mitochondrion"/>
    <property type="evidence" value="ECO:0007669"/>
    <property type="project" value="TreeGrafter"/>
</dbReference>
<dbReference type="Gene3D" id="3.40.1280.30">
    <property type="match status" value="1"/>
</dbReference>
<dbReference type="GO" id="GO:0000049">
    <property type="term" value="F:tRNA binding"/>
    <property type="evidence" value="ECO:0007669"/>
    <property type="project" value="TreeGrafter"/>
</dbReference>
<dbReference type="AlphaFoldDB" id="A0A0N4VL83"/>
<evidence type="ECO:0000313" key="7">
    <source>
        <dbReference type="Proteomes" id="UP000274131"/>
    </source>
</evidence>
<feature type="compositionally biased region" description="Basic and acidic residues" evidence="4">
    <location>
        <begin position="436"/>
        <end position="445"/>
    </location>
</feature>
<dbReference type="WBParaSite" id="EVEC_0001164301-mRNA-1">
    <property type="protein sequence ID" value="EVEC_0001164301-mRNA-1"/>
    <property type="gene ID" value="EVEC_0001164301"/>
</dbReference>
<dbReference type="InterPro" id="IPR038459">
    <property type="entry name" value="MT_TRM10-typ_sf"/>
</dbReference>
<dbReference type="OrthoDB" id="5840753at2759"/>
<dbReference type="PANTHER" id="PTHR13563:SF12">
    <property type="entry name" value="PROTEIN CBG09110"/>
    <property type="match status" value="1"/>
</dbReference>
<evidence type="ECO:0000256" key="1">
    <source>
        <dbReference type="ARBA" id="ARBA00022603"/>
    </source>
</evidence>
<keyword evidence="3" id="KW-0949">S-adenosyl-L-methionine</keyword>
<evidence type="ECO:0000313" key="8">
    <source>
        <dbReference type="WBParaSite" id="EVEC_0001164301-mRNA-1"/>
    </source>
</evidence>
<dbReference type="GO" id="GO:0032259">
    <property type="term" value="P:methylation"/>
    <property type="evidence" value="ECO:0007669"/>
    <property type="project" value="UniProtKB-KW"/>
</dbReference>
<dbReference type="GO" id="GO:0008168">
    <property type="term" value="F:methyltransferase activity"/>
    <property type="evidence" value="ECO:0007669"/>
    <property type="project" value="UniProtKB-KW"/>
</dbReference>
<proteinExistence type="predicted"/>
<evidence type="ECO:0000256" key="4">
    <source>
        <dbReference type="SAM" id="MobiDB-lite"/>
    </source>
</evidence>
<dbReference type="GO" id="GO:0005654">
    <property type="term" value="C:nucleoplasm"/>
    <property type="evidence" value="ECO:0007669"/>
    <property type="project" value="TreeGrafter"/>
</dbReference>
<dbReference type="EMBL" id="UXUI01011356">
    <property type="protein sequence ID" value="VDD96178.1"/>
    <property type="molecule type" value="Genomic_DNA"/>
</dbReference>
<protein>
    <submittedName>
        <fullName evidence="8">SAM-dependent MTase TRM10-type domain-containing protein</fullName>
    </submittedName>
</protein>
<reference evidence="6 7" key="2">
    <citation type="submission" date="2018-10" db="EMBL/GenBank/DDBJ databases">
        <authorList>
            <consortium name="Pathogen Informatics"/>
        </authorList>
    </citation>
    <scope>NUCLEOTIDE SEQUENCE [LARGE SCALE GENOMIC DNA]</scope>
</reference>
<keyword evidence="7" id="KW-1185">Reference proteome</keyword>
<feature type="region of interest" description="Disordered" evidence="4">
    <location>
        <begin position="399"/>
        <end position="445"/>
    </location>
</feature>
<evidence type="ECO:0000256" key="3">
    <source>
        <dbReference type="ARBA" id="ARBA00022691"/>
    </source>
</evidence>